<sequence length="69" mass="7933">MASKVFIDANVLLEFILKRLKQTAQIISGTVCAETLELDEISKKWTTPIRNWGIVLNQFLIIFVDRLKV</sequence>
<name>A0A1H4BLA9_9BACT</name>
<dbReference type="Proteomes" id="UP000199041">
    <property type="component" value="Unassembled WGS sequence"/>
</dbReference>
<evidence type="ECO:0008006" key="3">
    <source>
        <dbReference type="Google" id="ProtNLM"/>
    </source>
</evidence>
<proteinExistence type="predicted"/>
<evidence type="ECO:0000313" key="1">
    <source>
        <dbReference type="EMBL" id="SEA48943.1"/>
    </source>
</evidence>
<evidence type="ECO:0000313" key="2">
    <source>
        <dbReference type="Proteomes" id="UP000199041"/>
    </source>
</evidence>
<reference evidence="1 2" key="1">
    <citation type="submission" date="2016-10" db="EMBL/GenBank/DDBJ databases">
        <authorList>
            <person name="de Groot N.N."/>
        </authorList>
    </citation>
    <scope>NUCLEOTIDE SEQUENCE [LARGE SCALE GENOMIC DNA]</scope>
    <source>
        <strain evidence="1 2">Vu-144</strain>
    </source>
</reference>
<gene>
    <name evidence="1" type="ORF">SAMN05192529_12251</name>
</gene>
<dbReference type="AlphaFoldDB" id="A0A1H4BLA9"/>
<dbReference type="EMBL" id="FNQY01000022">
    <property type="protein sequence ID" value="SEA48943.1"/>
    <property type="molecule type" value="Genomic_DNA"/>
</dbReference>
<accession>A0A1H4BLA9</accession>
<organism evidence="1 2">
    <name type="scientific">Arachidicoccus rhizosphaerae</name>
    <dbReference type="NCBI Taxonomy" id="551991"/>
    <lineage>
        <taxon>Bacteria</taxon>
        <taxon>Pseudomonadati</taxon>
        <taxon>Bacteroidota</taxon>
        <taxon>Chitinophagia</taxon>
        <taxon>Chitinophagales</taxon>
        <taxon>Chitinophagaceae</taxon>
        <taxon>Arachidicoccus</taxon>
    </lineage>
</organism>
<protein>
    <recommendedName>
        <fullName evidence="3">PIN domain-containing protein</fullName>
    </recommendedName>
</protein>
<keyword evidence="2" id="KW-1185">Reference proteome</keyword>